<dbReference type="RefSeq" id="XP_047741417.1">
    <property type="nucleotide sequence ID" value="XM_047885461.1"/>
</dbReference>
<gene>
    <name evidence="2" type="primary">LOC108666594</name>
</gene>
<protein>
    <submittedName>
        <fullName evidence="2">Uncharacterized protein LOC108666594 isoform X1</fullName>
    </submittedName>
</protein>
<dbReference type="Proteomes" id="UP000694843">
    <property type="component" value="Unplaced"/>
</dbReference>
<proteinExistence type="predicted"/>
<sequence>MSNNHSFNKVHLAFLLKLRVFPRNKMAYSRGLLLSLMNALMLTAVMGLTVTDVVTSTKAPNIDPATGIDLEALQKLTQMRVKRSGMLGPLIIQPAPHDPPVPEATANNIVWSSRFSVPWNVTVLPNTAHKYDKIAKTYVEVMGASPSLHILNALLSLAEAINASKFPGAATPALSNQLHLAAIFEFVKTFDIKALNPGGQTAPLMRGIVPRKVTAAVAPRLPHLPATDDVIIALTELALMTDVFRPPYVPQTYQTAEQRAAFYKEAGAVALCEVLQKFLNQ</sequence>
<organism evidence="1 2">
    <name type="scientific">Hyalella azteca</name>
    <name type="common">Amphipod</name>
    <dbReference type="NCBI Taxonomy" id="294128"/>
    <lineage>
        <taxon>Eukaryota</taxon>
        <taxon>Metazoa</taxon>
        <taxon>Ecdysozoa</taxon>
        <taxon>Arthropoda</taxon>
        <taxon>Crustacea</taxon>
        <taxon>Multicrustacea</taxon>
        <taxon>Malacostraca</taxon>
        <taxon>Eumalacostraca</taxon>
        <taxon>Peracarida</taxon>
        <taxon>Amphipoda</taxon>
        <taxon>Senticaudata</taxon>
        <taxon>Talitrida</taxon>
        <taxon>Talitroidea</taxon>
        <taxon>Hyalellidae</taxon>
        <taxon>Hyalella</taxon>
    </lineage>
</organism>
<keyword evidence="1" id="KW-1185">Reference proteome</keyword>
<evidence type="ECO:0000313" key="1">
    <source>
        <dbReference type="Proteomes" id="UP000694843"/>
    </source>
</evidence>
<reference evidence="2" key="1">
    <citation type="submission" date="2025-08" db="UniProtKB">
        <authorList>
            <consortium name="RefSeq"/>
        </authorList>
    </citation>
    <scope>IDENTIFICATION</scope>
    <source>
        <tissue evidence="2">Whole organism</tissue>
    </source>
</reference>
<dbReference type="GeneID" id="108666594"/>
<name>A0A979FXL8_HYAAZ</name>
<evidence type="ECO:0000313" key="2">
    <source>
        <dbReference type="RefSeq" id="XP_047741417.1"/>
    </source>
</evidence>
<accession>A0A979FXL8</accession>
<dbReference type="AlphaFoldDB" id="A0A979FXL8"/>